<feature type="transmembrane region" description="Helical" evidence="1">
    <location>
        <begin position="7"/>
        <end position="26"/>
    </location>
</feature>
<sequence>MSGRIRFVLLLIALLALCWGGAVLWWQSSPQVVTPSDLLVGLVLVPVGVCLVAGLGWMVLRRIGSPTEAPVPVSTGQPEQPAQATVGVTEMLVLAAGVSTAGGESASAVIEAIAAGDLAPAPEPDYLDFDGMPVRMARAAELSVEDVNDWLAHVGADDIVPPAGFVRALALLTGAASPVLQQLVATMPEPASRHAAPRALPIVVRAIVPRAWNESMQSLATRWIEHLIAQVWSEALPAVYLVAAEDSTATLAEVRAWQADKAQIRNLLLLAFDSHIDEAVIERAAGEGRLFAHDKPEGLVPGEAAAALLLGRPETAHGWPTLARLSIPLNARRDAPPRMTGRSDTTLLESLLHAALEAGKTSADAVAAVVSEGDVRPTRAVEIAAAMNNVLPHLDPVAERVGLGAALGDLGVAGTTLALALAATQTEQTQKPTLLAALADPLERGALLLQAYEPEPATS</sequence>
<protein>
    <recommendedName>
        <fullName evidence="4">DUF1800 domain-containing protein</fullName>
    </recommendedName>
</protein>
<dbReference type="RefSeq" id="WP_206253777.1">
    <property type="nucleotide sequence ID" value="NZ_CP071060.1"/>
</dbReference>
<dbReference type="EMBL" id="CP071060">
    <property type="protein sequence ID" value="QSI75954.1"/>
    <property type="molecule type" value="Genomic_DNA"/>
</dbReference>
<dbReference type="Proteomes" id="UP000663570">
    <property type="component" value="Chromosome"/>
</dbReference>
<keyword evidence="1" id="KW-0812">Transmembrane</keyword>
<accession>A0ABX7M2G0</accession>
<evidence type="ECO:0000256" key="1">
    <source>
        <dbReference type="SAM" id="Phobius"/>
    </source>
</evidence>
<feature type="transmembrane region" description="Helical" evidence="1">
    <location>
        <begin position="38"/>
        <end position="60"/>
    </location>
</feature>
<organism evidence="2 3">
    <name type="scientific">Niveibacterium microcysteis</name>
    <dbReference type="NCBI Taxonomy" id="2811415"/>
    <lineage>
        <taxon>Bacteria</taxon>
        <taxon>Pseudomonadati</taxon>
        <taxon>Pseudomonadota</taxon>
        <taxon>Betaproteobacteria</taxon>
        <taxon>Rhodocyclales</taxon>
        <taxon>Rhodocyclaceae</taxon>
        <taxon>Niveibacterium</taxon>
    </lineage>
</organism>
<evidence type="ECO:0008006" key="4">
    <source>
        <dbReference type="Google" id="ProtNLM"/>
    </source>
</evidence>
<keyword evidence="1" id="KW-1133">Transmembrane helix</keyword>
<keyword evidence="1" id="KW-0472">Membrane</keyword>
<gene>
    <name evidence="2" type="ORF">JY500_15920</name>
</gene>
<proteinExistence type="predicted"/>
<evidence type="ECO:0000313" key="3">
    <source>
        <dbReference type="Proteomes" id="UP000663570"/>
    </source>
</evidence>
<evidence type="ECO:0000313" key="2">
    <source>
        <dbReference type="EMBL" id="QSI75954.1"/>
    </source>
</evidence>
<keyword evidence="3" id="KW-1185">Reference proteome</keyword>
<name>A0ABX7M2G0_9RHOO</name>
<reference evidence="2 3" key="1">
    <citation type="submission" date="2021-02" db="EMBL/GenBank/DDBJ databases">
        <title>Niveibacterium changnyeongensis HC41.</title>
        <authorList>
            <person name="Kang M."/>
        </authorList>
    </citation>
    <scope>NUCLEOTIDE SEQUENCE [LARGE SCALE GENOMIC DNA]</scope>
    <source>
        <strain evidence="2 3">HC41</strain>
    </source>
</reference>